<keyword evidence="1" id="KW-1133">Transmembrane helix</keyword>
<reference evidence="2 3" key="1">
    <citation type="submission" date="2018-09" db="EMBL/GenBank/DDBJ databases">
        <title>A high-quality reference genome of wild soybean provides a powerful tool to mine soybean genomes.</title>
        <authorList>
            <person name="Xie M."/>
            <person name="Chung C.Y.L."/>
            <person name="Li M.-W."/>
            <person name="Wong F.-L."/>
            <person name="Chan T.-F."/>
            <person name="Lam H.-M."/>
        </authorList>
    </citation>
    <scope>NUCLEOTIDE SEQUENCE [LARGE SCALE GENOMIC DNA]</scope>
    <source>
        <strain evidence="3">cv. W05</strain>
        <tissue evidence="2">Hypocotyl of etiolated seedlings</tissue>
    </source>
</reference>
<keyword evidence="3" id="KW-1185">Reference proteome</keyword>
<dbReference type="EMBL" id="QZWG01000018">
    <property type="protein sequence ID" value="RZB52968.1"/>
    <property type="molecule type" value="Genomic_DNA"/>
</dbReference>
<dbReference type="Proteomes" id="UP000289340">
    <property type="component" value="Chromosome 18"/>
</dbReference>
<comment type="caution">
    <text evidence="2">The sequence shown here is derived from an EMBL/GenBank/DDBJ whole genome shotgun (WGS) entry which is preliminary data.</text>
</comment>
<keyword evidence="1" id="KW-0812">Transmembrane</keyword>
<accession>A0A445FVK9</accession>
<organism evidence="2 3">
    <name type="scientific">Glycine soja</name>
    <name type="common">Wild soybean</name>
    <dbReference type="NCBI Taxonomy" id="3848"/>
    <lineage>
        <taxon>Eukaryota</taxon>
        <taxon>Viridiplantae</taxon>
        <taxon>Streptophyta</taxon>
        <taxon>Embryophyta</taxon>
        <taxon>Tracheophyta</taxon>
        <taxon>Spermatophyta</taxon>
        <taxon>Magnoliopsida</taxon>
        <taxon>eudicotyledons</taxon>
        <taxon>Gunneridae</taxon>
        <taxon>Pentapetalae</taxon>
        <taxon>rosids</taxon>
        <taxon>fabids</taxon>
        <taxon>Fabales</taxon>
        <taxon>Fabaceae</taxon>
        <taxon>Papilionoideae</taxon>
        <taxon>50 kb inversion clade</taxon>
        <taxon>NPAAA clade</taxon>
        <taxon>indigoferoid/millettioid clade</taxon>
        <taxon>Phaseoleae</taxon>
        <taxon>Glycine</taxon>
        <taxon>Glycine subgen. Soja</taxon>
    </lineage>
</organism>
<sequence>MESSSGRESTGRVPLSGVVRCTVMAMVFPEMVRRCVVALFYFVLFVCLFLLLLLSWIQSTSMKLSLGWVLQGVNVTRPKKEELAFEKKKKKEDNLVAVLLSAFGDFRVLSKIGVLPRCTCLSFSFVSKADVIGLGMKGRIWLTKVSRVRSSVWKVGGKRPGYNASDSESDELEEDS</sequence>
<name>A0A445FVK9_GLYSO</name>
<evidence type="ECO:0000256" key="1">
    <source>
        <dbReference type="SAM" id="Phobius"/>
    </source>
</evidence>
<proteinExistence type="predicted"/>
<evidence type="ECO:0000313" key="3">
    <source>
        <dbReference type="Proteomes" id="UP000289340"/>
    </source>
</evidence>
<protein>
    <recommendedName>
        <fullName evidence="4">Transmembrane protein</fullName>
    </recommendedName>
</protein>
<gene>
    <name evidence="2" type="ORF">D0Y65_049147</name>
</gene>
<feature type="transmembrane region" description="Helical" evidence="1">
    <location>
        <begin position="36"/>
        <end position="57"/>
    </location>
</feature>
<evidence type="ECO:0008006" key="4">
    <source>
        <dbReference type="Google" id="ProtNLM"/>
    </source>
</evidence>
<evidence type="ECO:0000313" key="2">
    <source>
        <dbReference type="EMBL" id="RZB52968.1"/>
    </source>
</evidence>
<dbReference type="PANTHER" id="PTHR36792">
    <property type="entry name" value="EXPRESSED PROTEIN"/>
    <property type="match status" value="1"/>
</dbReference>
<dbReference type="AlphaFoldDB" id="A0A445FVK9"/>
<dbReference type="PANTHER" id="PTHR36792:SF5">
    <property type="entry name" value="SEL1 REPEAT PROTEIN"/>
    <property type="match status" value="1"/>
</dbReference>
<keyword evidence="1" id="KW-0472">Membrane</keyword>